<feature type="region of interest" description="Disordered" evidence="1">
    <location>
        <begin position="180"/>
        <end position="207"/>
    </location>
</feature>
<evidence type="ECO:0000313" key="3">
    <source>
        <dbReference type="Proteomes" id="UP001165083"/>
    </source>
</evidence>
<sequence length="207" mass="22882">MPTQRSYAIQKKGDAILLSESVGERAAAMQLDIPRRTLRDWIEGKERIEDFDGPQTSKTLTGQGAKGIIPFAHDLVTFMKDVRREKEVSLQFNTVCYVRQIRNWGPISAAVEQFNAHVSEAGVDVVSETTSALVCPLPANSTAVCQPLDVGVMGPLTKKITACCNWKVRILNTVKLDEAEGRQHSGRDRSGCWKPLEGKNEDSKVID</sequence>
<evidence type="ECO:0000313" key="2">
    <source>
        <dbReference type="EMBL" id="GMF09904.1"/>
    </source>
</evidence>
<dbReference type="AlphaFoldDB" id="A0A9W6TC34"/>
<gene>
    <name evidence="2" type="ORF">Plil01_000076600</name>
</gene>
<dbReference type="EMBL" id="BSXW01000023">
    <property type="protein sequence ID" value="GMF09904.1"/>
    <property type="molecule type" value="Genomic_DNA"/>
</dbReference>
<proteinExistence type="predicted"/>
<evidence type="ECO:0000256" key="1">
    <source>
        <dbReference type="SAM" id="MobiDB-lite"/>
    </source>
</evidence>
<comment type="caution">
    <text evidence="2">The sequence shown here is derived from an EMBL/GenBank/DDBJ whole genome shotgun (WGS) entry which is preliminary data.</text>
</comment>
<organism evidence="2 3">
    <name type="scientific">Phytophthora lilii</name>
    <dbReference type="NCBI Taxonomy" id="2077276"/>
    <lineage>
        <taxon>Eukaryota</taxon>
        <taxon>Sar</taxon>
        <taxon>Stramenopiles</taxon>
        <taxon>Oomycota</taxon>
        <taxon>Peronosporomycetes</taxon>
        <taxon>Peronosporales</taxon>
        <taxon>Peronosporaceae</taxon>
        <taxon>Phytophthora</taxon>
    </lineage>
</organism>
<keyword evidence="3" id="KW-1185">Reference proteome</keyword>
<accession>A0A9W6TC34</accession>
<name>A0A9W6TC34_9STRA</name>
<dbReference type="OrthoDB" id="92476at2759"/>
<protein>
    <submittedName>
        <fullName evidence="2">Unnamed protein product</fullName>
    </submittedName>
</protein>
<reference evidence="2" key="1">
    <citation type="submission" date="2023-04" db="EMBL/GenBank/DDBJ databases">
        <title>Phytophthora lilii NBRC 32176.</title>
        <authorList>
            <person name="Ichikawa N."/>
            <person name="Sato H."/>
            <person name="Tonouchi N."/>
        </authorList>
    </citation>
    <scope>NUCLEOTIDE SEQUENCE</scope>
    <source>
        <strain evidence="2">NBRC 32176</strain>
    </source>
</reference>
<dbReference type="Proteomes" id="UP001165083">
    <property type="component" value="Unassembled WGS sequence"/>
</dbReference>